<reference evidence="3" key="1">
    <citation type="submission" date="2021-10" db="EMBL/GenBank/DDBJ databases">
        <title>Streptomonospora sp. nov., isolated from mangrove soil.</title>
        <authorList>
            <person name="Chen X."/>
            <person name="Ge X."/>
            <person name="Liu W."/>
        </authorList>
    </citation>
    <scope>NUCLEOTIDE SEQUENCE</scope>
    <source>
        <strain evidence="3">S1-112</strain>
    </source>
</reference>
<feature type="compositionally biased region" description="Gly residues" evidence="1">
    <location>
        <begin position="288"/>
        <end position="312"/>
    </location>
</feature>
<proteinExistence type="predicted"/>
<keyword evidence="2" id="KW-1133">Transmembrane helix</keyword>
<keyword evidence="2" id="KW-0812">Transmembrane</keyword>
<feature type="transmembrane region" description="Helical" evidence="2">
    <location>
        <begin position="186"/>
        <end position="206"/>
    </location>
</feature>
<feature type="transmembrane region" description="Helical" evidence="2">
    <location>
        <begin position="116"/>
        <end position="146"/>
    </location>
</feature>
<protein>
    <submittedName>
        <fullName evidence="3">TerC family protein</fullName>
    </submittedName>
</protein>
<feature type="transmembrane region" description="Helical" evidence="2">
    <location>
        <begin position="44"/>
        <end position="65"/>
    </location>
</feature>
<dbReference type="InterPro" id="IPR005496">
    <property type="entry name" value="Integral_membrane_TerC"/>
</dbReference>
<evidence type="ECO:0000313" key="3">
    <source>
        <dbReference type="EMBL" id="MDA0567336.1"/>
    </source>
</evidence>
<dbReference type="EMBL" id="JAJAQC010000054">
    <property type="protein sequence ID" value="MDA0567336.1"/>
    <property type="molecule type" value="Genomic_DNA"/>
</dbReference>
<organism evidence="3 4">
    <name type="scientific">Streptomonospora mangrovi</name>
    <dbReference type="NCBI Taxonomy" id="2883123"/>
    <lineage>
        <taxon>Bacteria</taxon>
        <taxon>Bacillati</taxon>
        <taxon>Actinomycetota</taxon>
        <taxon>Actinomycetes</taxon>
        <taxon>Streptosporangiales</taxon>
        <taxon>Nocardiopsidaceae</taxon>
        <taxon>Streptomonospora</taxon>
    </lineage>
</organism>
<evidence type="ECO:0000256" key="1">
    <source>
        <dbReference type="SAM" id="MobiDB-lite"/>
    </source>
</evidence>
<accession>A0A9X3NZY6</accession>
<dbReference type="Proteomes" id="UP001140076">
    <property type="component" value="Unassembled WGS sequence"/>
</dbReference>
<dbReference type="PANTHER" id="PTHR30060:SF0">
    <property type="entry name" value="COILED-COIL PROTEIN (DUF2040)-RELATED"/>
    <property type="match status" value="1"/>
</dbReference>
<feature type="transmembrane region" description="Helical" evidence="2">
    <location>
        <begin position="152"/>
        <end position="174"/>
    </location>
</feature>
<comment type="caution">
    <text evidence="3">The sequence shown here is derived from an EMBL/GenBank/DDBJ whole genome shotgun (WGS) entry which is preliminary data.</text>
</comment>
<dbReference type="GO" id="GO:0005886">
    <property type="term" value="C:plasma membrane"/>
    <property type="evidence" value="ECO:0007669"/>
    <property type="project" value="TreeGrafter"/>
</dbReference>
<sequence length="312" mass="32123">MSTDLIVGFFTLTALEIVLGIDNLVFISILAGKLPEHQRARARQIGIALALVGRLVLLASITLIMRLTVPLFTIAGIEFTGQSLILLAGGLFLIAKATYEIHESLEGEEDHKGSKVRAAFGAVLLQIVALDLVFSLDSVITAVGMIGDEPGGIWVMVAAVVIAVIVMLVSAGPLSRFVNAHPTVKMLALSFLLLIGFTLVAEGLHFHVPRGYIYFAMGFSLFVELLNIFARRRRKAQPVKLNSRYADSSSGDGSAPVAAGHSTGTGTDTPAEPVATPATDPTPSAGPSAGGSSGSDGGSSGGSDGGGGGGGD</sequence>
<evidence type="ECO:0000313" key="4">
    <source>
        <dbReference type="Proteomes" id="UP001140076"/>
    </source>
</evidence>
<feature type="transmembrane region" description="Helical" evidence="2">
    <location>
        <begin position="71"/>
        <end position="95"/>
    </location>
</feature>
<dbReference type="PANTHER" id="PTHR30060">
    <property type="entry name" value="INNER MEMBRANE PROTEIN"/>
    <property type="match status" value="1"/>
</dbReference>
<feature type="transmembrane region" description="Helical" evidence="2">
    <location>
        <begin position="6"/>
        <end position="32"/>
    </location>
</feature>
<gene>
    <name evidence="3" type="ORF">LG943_23880</name>
</gene>
<name>A0A9X3NZY6_9ACTN</name>
<evidence type="ECO:0000256" key="2">
    <source>
        <dbReference type="SAM" id="Phobius"/>
    </source>
</evidence>
<feature type="transmembrane region" description="Helical" evidence="2">
    <location>
        <begin position="212"/>
        <end position="230"/>
    </location>
</feature>
<keyword evidence="4" id="KW-1185">Reference proteome</keyword>
<feature type="region of interest" description="Disordered" evidence="1">
    <location>
        <begin position="240"/>
        <end position="312"/>
    </location>
</feature>
<keyword evidence="2" id="KW-0472">Membrane</keyword>
<dbReference type="Pfam" id="PF03741">
    <property type="entry name" value="TerC"/>
    <property type="match status" value="1"/>
</dbReference>
<dbReference type="AlphaFoldDB" id="A0A9X3NZY6"/>